<dbReference type="EMBL" id="CDMZ01005830">
    <property type="protein sequence ID" value="CUC10873.1"/>
    <property type="molecule type" value="Genomic_DNA"/>
</dbReference>
<feature type="region of interest" description="Disordered" evidence="1">
    <location>
        <begin position="185"/>
        <end position="208"/>
    </location>
</feature>
<evidence type="ECO:0000256" key="1">
    <source>
        <dbReference type="SAM" id="MobiDB-lite"/>
    </source>
</evidence>
<feature type="compositionally biased region" description="Basic and acidic residues" evidence="1">
    <location>
        <begin position="261"/>
        <end position="271"/>
    </location>
</feature>
<feature type="region of interest" description="Disordered" evidence="1">
    <location>
        <begin position="18"/>
        <end position="37"/>
    </location>
</feature>
<feature type="region of interest" description="Disordered" evidence="1">
    <location>
        <begin position="56"/>
        <end position="87"/>
    </location>
</feature>
<dbReference type="VEuPathDB" id="CryptoDB:Cvel_13173"/>
<evidence type="ECO:0000313" key="2">
    <source>
        <dbReference type="EMBL" id="CUC10873.1"/>
    </source>
</evidence>
<protein>
    <submittedName>
        <fullName evidence="2">Uncharacterized protein</fullName>
    </submittedName>
</protein>
<gene>
    <name evidence="2" type="ORF">Cvel_13173.t2.CR1</name>
</gene>
<accession>A0A0K6SBA9</accession>
<sequence length="292" mass="32027">MDPYSDPTKRSVQLLRDSLGLSEPSATNEPINPGSDTLRTLTNYVSYLELLVEGLEKESTRKEEKVQKPEIRLRDRQGSEVRPSSPLFLEKAFGAMCDREKSDVKEDDPGFATWARPVDPANEDLKEREEDEGAVRGWGWALNGNGEGEERAASLLRGTQGRQAGRPSLPPLGALAELHEVQDPVQASSSMQAPEAAEEAGSCTQSEDPVEVASLSETEEGYVVVGVECLSAYMDENSATERSVPTRTMSAEVLQERFVELDGRPHSENEQRFSPQGDMDCFSEGPGQMFSG</sequence>
<feature type="compositionally biased region" description="Basic and acidic residues" evidence="1">
    <location>
        <begin position="56"/>
        <end position="79"/>
    </location>
</feature>
<name>A0A0K6SBA9_9ALVE</name>
<organism evidence="2">
    <name type="scientific">Chromera velia CCMP2878</name>
    <dbReference type="NCBI Taxonomy" id="1169474"/>
    <lineage>
        <taxon>Eukaryota</taxon>
        <taxon>Sar</taxon>
        <taxon>Alveolata</taxon>
        <taxon>Colpodellida</taxon>
        <taxon>Chromeraceae</taxon>
        <taxon>Chromera</taxon>
    </lineage>
</organism>
<proteinExistence type="predicted"/>
<feature type="region of interest" description="Disordered" evidence="1">
    <location>
        <begin position="261"/>
        <end position="292"/>
    </location>
</feature>
<dbReference type="AlphaFoldDB" id="A0A0K6SBA9"/>
<feature type="compositionally biased region" description="Polar residues" evidence="1">
    <location>
        <begin position="24"/>
        <end position="37"/>
    </location>
</feature>
<reference evidence="2" key="1">
    <citation type="submission" date="2014-11" db="EMBL/GenBank/DDBJ databases">
        <title>Molecular phylogeny of cliff fern family Woodsiaceae with morphological implications.</title>
        <authorList>
            <person name="Shao Y.-Z."/>
            <person name="Wei R."/>
            <person name="Zhang X.-C."/>
        </authorList>
    </citation>
    <scope>NUCLEOTIDE SEQUENCE</scope>
</reference>